<name>A0A267EJK1_9PLAT</name>
<comment type="caution">
    <text evidence="1">The sequence shown here is derived from an EMBL/GenBank/DDBJ whole genome shotgun (WGS) entry which is preliminary data.</text>
</comment>
<dbReference type="AlphaFoldDB" id="A0A267EJK1"/>
<gene>
    <name evidence="1" type="ORF">BOX15_Mlig008939g1</name>
</gene>
<sequence length="81" mass="9066">MRFDCPKIKFNDEMAAFLGALRSVCCAEIAQKHCTGKNCEDDDIVFTQEDVHFNLTPGDGHHDICSTRMHALVVLATELKL</sequence>
<dbReference type="Proteomes" id="UP000215902">
    <property type="component" value="Unassembled WGS sequence"/>
</dbReference>
<evidence type="ECO:0000313" key="1">
    <source>
        <dbReference type="EMBL" id="PAA60952.1"/>
    </source>
</evidence>
<accession>A0A267EJK1</accession>
<protein>
    <submittedName>
        <fullName evidence="1">Uncharacterized protein</fullName>
    </submittedName>
</protein>
<proteinExistence type="predicted"/>
<organism evidence="1 2">
    <name type="scientific">Macrostomum lignano</name>
    <dbReference type="NCBI Taxonomy" id="282301"/>
    <lineage>
        <taxon>Eukaryota</taxon>
        <taxon>Metazoa</taxon>
        <taxon>Spiralia</taxon>
        <taxon>Lophotrochozoa</taxon>
        <taxon>Platyhelminthes</taxon>
        <taxon>Rhabditophora</taxon>
        <taxon>Macrostomorpha</taxon>
        <taxon>Macrostomida</taxon>
        <taxon>Macrostomidae</taxon>
        <taxon>Macrostomum</taxon>
    </lineage>
</organism>
<reference evidence="1 2" key="1">
    <citation type="submission" date="2017-06" db="EMBL/GenBank/DDBJ databases">
        <title>A platform for efficient transgenesis in Macrostomum lignano, a flatworm model organism for stem cell research.</title>
        <authorList>
            <person name="Berezikov E."/>
        </authorList>
    </citation>
    <scope>NUCLEOTIDE SEQUENCE [LARGE SCALE GENOMIC DNA]</scope>
    <source>
        <strain evidence="1">DV1</strain>
        <tissue evidence="1">Whole organism</tissue>
    </source>
</reference>
<keyword evidence="2" id="KW-1185">Reference proteome</keyword>
<dbReference type="EMBL" id="NIVC01002088">
    <property type="protein sequence ID" value="PAA60952.1"/>
    <property type="molecule type" value="Genomic_DNA"/>
</dbReference>
<evidence type="ECO:0000313" key="2">
    <source>
        <dbReference type="Proteomes" id="UP000215902"/>
    </source>
</evidence>